<feature type="compositionally biased region" description="Basic and acidic residues" evidence="1">
    <location>
        <begin position="30"/>
        <end position="40"/>
    </location>
</feature>
<keyword evidence="3" id="KW-1185">Reference proteome</keyword>
<feature type="region of interest" description="Disordered" evidence="1">
    <location>
        <begin position="17"/>
        <end position="60"/>
    </location>
</feature>
<accession>A0A3M0KH41</accession>
<evidence type="ECO:0000256" key="1">
    <source>
        <dbReference type="SAM" id="MobiDB-lite"/>
    </source>
</evidence>
<sequence length="192" mass="20584">MIQGNFSSSLRTCQGFPIPQATPEATGEPGEARAGLDHPWDTGTPSQSCLNSPKSRSGTSPRVCGGCGIRDCQDRQDYWDQRLLASGIGGIVRIIGIRGCWHEGLVGLSGLLGSEAAGIRDCRDHQDCWDQRLLASGIGGIRDCRDRQDYWDQRLLASGIGGIKDCHDPISAGISDCQDKDLLGSHSCWDAG</sequence>
<dbReference type="Proteomes" id="UP000269221">
    <property type="component" value="Unassembled WGS sequence"/>
</dbReference>
<name>A0A3M0KH41_HIRRU</name>
<gene>
    <name evidence="2" type="ORF">DUI87_13369</name>
</gene>
<dbReference type="EMBL" id="QRBI01000112">
    <property type="protein sequence ID" value="RMC10564.1"/>
    <property type="molecule type" value="Genomic_DNA"/>
</dbReference>
<evidence type="ECO:0000313" key="2">
    <source>
        <dbReference type="EMBL" id="RMC10564.1"/>
    </source>
</evidence>
<feature type="compositionally biased region" description="Polar residues" evidence="1">
    <location>
        <begin position="43"/>
        <end position="60"/>
    </location>
</feature>
<dbReference type="AlphaFoldDB" id="A0A3M0KH41"/>
<protein>
    <submittedName>
        <fullName evidence="2">Uncharacterized protein</fullName>
    </submittedName>
</protein>
<reference evidence="2 3" key="1">
    <citation type="submission" date="2018-07" db="EMBL/GenBank/DDBJ databases">
        <title>A high quality draft genome assembly of the barn swallow (H. rustica rustica).</title>
        <authorList>
            <person name="Formenti G."/>
            <person name="Chiara M."/>
            <person name="Poveda L."/>
            <person name="Francoijs K.-J."/>
            <person name="Bonisoli-Alquati A."/>
            <person name="Canova L."/>
            <person name="Gianfranceschi L."/>
            <person name="Horner D.S."/>
            <person name="Saino N."/>
        </authorList>
    </citation>
    <scope>NUCLEOTIDE SEQUENCE [LARGE SCALE GENOMIC DNA]</scope>
    <source>
        <strain evidence="2">Chelidonia</strain>
        <tissue evidence="2">Blood</tissue>
    </source>
</reference>
<evidence type="ECO:0000313" key="3">
    <source>
        <dbReference type="Proteomes" id="UP000269221"/>
    </source>
</evidence>
<comment type="caution">
    <text evidence="2">The sequence shown here is derived from an EMBL/GenBank/DDBJ whole genome shotgun (WGS) entry which is preliminary data.</text>
</comment>
<organism evidence="2 3">
    <name type="scientific">Hirundo rustica rustica</name>
    <dbReference type="NCBI Taxonomy" id="333673"/>
    <lineage>
        <taxon>Eukaryota</taxon>
        <taxon>Metazoa</taxon>
        <taxon>Chordata</taxon>
        <taxon>Craniata</taxon>
        <taxon>Vertebrata</taxon>
        <taxon>Euteleostomi</taxon>
        <taxon>Archelosauria</taxon>
        <taxon>Archosauria</taxon>
        <taxon>Dinosauria</taxon>
        <taxon>Saurischia</taxon>
        <taxon>Theropoda</taxon>
        <taxon>Coelurosauria</taxon>
        <taxon>Aves</taxon>
        <taxon>Neognathae</taxon>
        <taxon>Neoaves</taxon>
        <taxon>Telluraves</taxon>
        <taxon>Australaves</taxon>
        <taxon>Passeriformes</taxon>
        <taxon>Sylvioidea</taxon>
        <taxon>Hirundinidae</taxon>
        <taxon>Hirundo</taxon>
    </lineage>
</organism>
<proteinExistence type="predicted"/>